<dbReference type="Gene3D" id="3.40.50.300">
    <property type="entry name" value="P-loop containing nucleotide triphosphate hydrolases"/>
    <property type="match status" value="1"/>
</dbReference>
<accession>A0A7J7ZEH6</accession>
<dbReference type="GO" id="GO:0016740">
    <property type="term" value="F:transferase activity"/>
    <property type="evidence" value="ECO:0007669"/>
    <property type="project" value="UniProtKB-KW"/>
</dbReference>
<sequence>MMDSSKRDYFEYFGRVHGILMYKDFVKYWDDVEAFEARPDDIVIATYPKSESMSAQYQSSEEET</sequence>
<dbReference type="EMBL" id="JACAGC010000004">
    <property type="protein sequence ID" value="KAF6372581.1"/>
    <property type="molecule type" value="Genomic_DNA"/>
</dbReference>
<dbReference type="InterPro" id="IPR027417">
    <property type="entry name" value="P-loop_NTPase"/>
</dbReference>
<comment type="caution">
    <text evidence="1">The sequence shown here is derived from an EMBL/GenBank/DDBJ whole genome shotgun (WGS) entry which is preliminary data.</text>
</comment>
<organism evidence="1 2">
    <name type="scientific">Rhinolophus ferrumequinum</name>
    <name type="common">Greater horseshoe bat</name>
    <dbReference type="NCBI Taxonomy" id="59479"/>
    <lineage>
        <taxon>Eukaryota</taxon>
        <taxon>Metazoa</taxon>
        <taxon>Chordata</taxon>
        <taxon>Craniata</taxon>
        <taxon>Vertebrata</taxon>
        <taxon>Euteleostomi</taxon>
        <taxon>Mammalia</taxon>
        <taxon>Eutheria</taxon>
        <taxon>Laurasiatheria</taxon>
        <taxon>Chiroptera</taxon>
        <taxon>Yinpterochiroptera</taxon>
        <taxon>Rhinolophoidea</taxon>
        <taxon>Rhinolophidae</taxon>
        <taxon>Rhinolophinae</taxon>
        <taxon>Rhinolophus</taxon>
    </lineage>
</organism>
<evidence type="ECO:0000313" key="2">
    <source>
        <dbReference type="Proteomes" id="UP000585614"/>
    </source>
</evidence>
<dbReference type="AlphaFoldDB" id="A0A7J7ZEH6"/>
<evidence type="ECO:0000313" key="1">
    <source>
        <dbReference type="EMBL" id="KAF6372581.1"/>
    </source>
</evidence>
<gene>
    <name evidence="1" type="ORF">mRhiFer1_016382</name>
</gene>
<reference evidence="1 2" key="1">
    <citation type="journal article" date="2020" name="Nature">
        <title>Six reference-quality genomes reveal evolution of bat adaptations.</title>
        <authorList>
            <person name="Jebb D."/>
            <person name="Huang Z."/>
            <person name="Pippel M."/>
            <person name="Hughes G.M."/>
            <person name="Lavrichenko K."/>
            <person name="Devanna P."/>
            <person name="Winkler S."/>
            <person name="Jermiin L.S."/>
            <person name="Skirmuntt E.C."/>
            <person name="Katzourakis A."/>
            <person name="Burkitt-Gray L."/>
            <person name="Ray D.A."/>
            <person name="Sullivan K.A.M."/>
            <person name="Roscito J.G."/>
            <person name="Kirilenko B.M."/>
            <person name="Davalos L.M."/>
            <person name="Corthals A.P."/>
            <person name="Power M.L."/>
            <person name="Jones G."/>
            <person name="Ransome R.D."/>
            <person name="Dechmann D.K.N."/>
            <person name="Locatelli A.G."/>
            <person name="Puechmaille S.J."/>
            <person name="Fedrigo O."/>
            <person name="Jarvis E.D."/>
            <person name="Hiller M."/>
            <person name="Vernes S.C."/>
            <person name="Myers E.W."/>
            <person name="Teeling E.C."/>
        </authorList>
    </citation>
    <scope>NUCLEOTIDE SEQUENCE [LARGE SCALE GENOMIC DNA]</scope>
    <source>
        <strain evidence="1">MRhiFer1</strain>
        <tissue evidence="1">Lung</tissue>
    </source>
</reference>
<protein>
    <submittedName>
        <fullName evidence="1">Sulfotransferase family 1E member 1</fullName>
    </submittedName>
</protein>
<dbReference type="SUPFAM" id="SSF52540">
    <property type="entry name" value="P-loop containing nucleoside triphosphate hydrolases"/>
    <property type="match status" value="1"/>
</dbReference>
<name>A0A7J7ZEH6_RHIFE</name>
<dbReference type="Proteomes" id="UP000585614">
    <property type="component" value="Unassembled WGS sequence"/>
</dbReference>
<proteinExistence type="predicted"/>
<keyword evidence="1" id="KW-0808">Transferase</keyword>